<evidence type="ECO:0000256" key="2">
    <source>
        <dbReference type="ARBA" id="ARBA00023242"/>
    </source>
</evidence>
<dbReference type="InterPro" id="IPR001138">
    <property type="entry name" value="Zn2Cys6_DnaBD"/>
</dbReference>
<dbReference type="PANTHER" id="PTHR37534:SF15">
    <property type="entry name" value="ZN(II)2CYS6 TRANSCRIPTION FACTOR (EUROFUNG)"/>
    <property type="match status" value="1"/>
</dbReference>
<dbReference type="Pfam" id="PF00172">
    <property type="entry name" value="Zn_clus"/>
    <property type="match status" value="1"/>
</dbReference>
<comment type="caution">
    <text evidence="4">The sequence shown here is derived from an EMBL/GenBank/DDBJ whole genome shotgun (WGS) entry which is preliminary data.</text>
</comment>
<organism evidence="4 5">
    <name type="scientific">Venturia inaequalis</name>
    <name type="common">Apple scab fungus</name>
    <dbReference type="NCBI Taxonomy" id="5025"/>
    <lineage>
        <taxon>Eukaryota</taxon>
        <taxon>Fungi</taxon>
        <taxon>Dikarya</taxon>
        <taxon>Ascomycota</taxon>
        <taxon>Pezizomycotina</taxon>
        <taxon>Dothideomycetes</taxon>
        <taxon>Pleosporomycetidae</taxon>
        <taxon>Venturiales</taxon>
        <taxon>Venturiaceae</taxon>
        <taxon>Venturia</taxon>
    </lineage>
</organism>
<accession>A0A8H3UGZ7</accession>
<dbReference type="GO" id="GO:0008270">
    <property type="term" value="F:zinc ion binding"/>
    <property type="evidence" value="ECO:0007669"/>
    <property type="project" value="InterPro"/>
</dbReference>
<dbReference type="Proteomes" id="UP000447873">
    <property type="component" value="Unassembled WGS sequence"/>
</dbReference>
<evidence type="ECO:0000256" key="1">
    <source>
        <dbReference type="ARBA" id="ARBA00004123"/>
    </source>
</evidence>
<dbReference type="Gene3D" id="4.10.240.10">
    <property type="entry name" value="Zn(2)-C6 fungal-type DNA-binding domain"/>
    <property type="match status" value="1"/>
</dbReference>
<dbReference type="GO" id="GO:0000976">
    <property type="term" value="F:transcription cis-regulatory region binding"/>
    <property type="evidence" value="ECO:0007669"/>
    <property type="project" value="TreeGrafter"/>
</dbReference>
<comment type="subcellular location">
    <subcellularLocation>
        <location evidence="1">Nucleus</location>
    </subcellularLocation>
</comment>
<evidence type="ECO:0000259" key="3">
    <source>
        <dbReference type="Pfam" id="PF00172"/>
    </source>
</evidence>
<dbReference type="GO" id="GO:0045944">
    <property type="term" value="P:positive regulation of transcription by RNA polymerase II"/>
    <property type="evidence" value="ECO:0007669"/>
    <property type="project" value="TreeGrafter"/>
</dbReference>
<feature type="domain" description="Zn(2)-C6 fungal-type" evidence="3">
    <location>
        <begin position="51"/>
        <end position="79"/>
    </location>
</feature>
<feature type="non-terminal residue" evidence="4">
    <location>
        <position position="1"/>
    </location>
</feature>
<gene>
    <name evidence="4" type="ORF">EG328_007502</name>
</gene>
<dbReference type="Pfam" id="PF11951">
    <property type="entry name" value="Fungal_trans_2"/>
    <property type="match status" value="1"/>
</dbReference>
<reference evidence="4 5" key="1">
    <citation type="submission" date="2018-12" db="EMBL/GenBank/DDBJ databases">
        <title>Venturia inaequalis Genome Resource.</title>
        <authorList>
            <person name="Lichtner F.J."/>
        </authorList>
    </citation>
    <scope>NUCLEOTIDE SEQUENCE [LARGE SCALE GENOMIC DNA]</scope>
    <source>
        <strain evidence="4 5">120213</strain>
    </source>
</reference>
<dbReference type="SUPFAM" id="SSF57701">
    <property type="entry name" value="Zn2/Cys6 DNA-binding domain"/>
    <property type="match status" value="1"/>
</dbReference>
<dbReference type="GO" id="GO:0000981">
    <property type="term" value="F:DNA-binding transcription factor activity, RNA polymerase II-specific"/>
    <property type="evidence" value="ECO:0007669"/>
    <property type="project" value="InterPro"/>
</dbReference>
<keyword evidence="2" id="KW-0539">Nucleus</keyword>
<dbReference type="AlphaFoldDB" id="A0A8H3UGZ7"/>
<protein>
    <recommendedName>
        <fullName evidence="3">Zn(2)-C6 fungal-type domain-containing protein</fullName>
    </recommendedName>
</protein>
<dbReference type="EMBL" id="WNWS01000402">
    <property type="protein sequence ID" value="KAE9968539.1"/>
    <property type="molecule type" value="Genomic_DNA"/>
</dbReference>
<dbReference type="InterPro" id="IPR021858">
    <property type="entry name" value="Fun_TF"/>
</dbReference>
<dbReference type="CDD" id="cd00067">
    <property type="entry name" value="GAL4"/>
    <property type="match status" value="1"/>
</dbReference>
<dbReference type="InterPro" id="IPR036864">
    <property type="entry name" value="Zn2-C6_fun-type_DNA-bd_sf"/>
</dbReference>
<proteinExistence type="predicted"/>
<dbReference type="GO" id="GO:0005634">
    <property type="term" value="C:nucleus"/>
    <property type="evidence" value="ECO:0007669"/>
    <property type="project" value="UniProtKB-SubCell"/>
</dbReference>
<dbReference type="PANTHER" id="PTHR37534">
    <property type="entry name" value="TRANSCRIPTIONAL ACTIVATOR PROTEIN UGA3"/>
    <property type="match status" value="1"/>
</dbReference>
<name>A0A8H3UGZ7_VENIN</name>
<evidence type="ECO:0000313" key="4">
    <source>
        <dbReference type="EMBL" id="KAE9968539.1"/>
    </source>
</evidence>
<evidence type="ECO:0000313" key="5">
    <source>
        <dbReference type="Proteomes" id="UP000447873"/>
    </source>
</evidence>
<sequence length="583" mass="64378">MAPGGGGWTSAEQSRAGGRCARACQMVRAMGSPGFQSGRLQTADSNGVAGKKKCNEGQPQCNRCVERNLKCEYKGDTPRKRRRTQSPNPLQSTPLHLEDIALFSPDPLSDNALFKCQGPLSYPSTPNWDSAITETSLGSIVEDKHGVEEIVRPVNTAGRSSSSQQNSSLARIAPMPLASPLLDFRSPLFMEIVEERNRRLLIGHFTDMLSPLIIFTVEETVNPFQELVLPMSAHSPPLLNALLALSCAHLEYKGILNEERSLDFHTRALQELGEAVKNHEASDETLATIVMLIYYEVLVHRGSSNSVSGHLKGALGVIQARPQNNPSPTNRFLQRALNFFDTITALSFGTSPNSPTATPGPLSFPSQYPPTPSVDTLLGMTTELWPLIHEISILHNMRKELSAVENAGFHAAALALRSELSSKADAVELALKNWRPLKRNGQTTASLDFCTVRADTEKGRRIDNRIQSIICNAEAYRQAAFVYLDRNIKCISRGSSTVQYHAKATLAACLRVVMYEGPLAAILWPLFIGACEVFKEVDRVVARTAFREAVSRQGFQNIEQAWEVVEEVWRRGDVELREVSWEE</sequence>